<dbReference type="RefSeq" id="WP_310536796.1">
    <property type="nucleotide sequence ID" value="NZ_BAAAOC010000022.1"/>
</dbReference>
<evidence type="ECO:0000313" key="2">
    <source>
        <dbReference type="Proteomes" id="UP001260872"/>
    </source>
</evidence>
<organism evidence="1 2">
    <name type="scientific">Nesterenkonia flava</name>
    <dbReference type="NCBI Taxonomy" id="469799"/>
    <lineage>
        <taxon>Bacteria</taxon>
        <taxon>Bacillati</taxon>
        <taxon>Actinomycetota</taxon>
        <taxon>Actinomycetes</taxon>
        <taxon>Micrococcales</taxon>
        <taxon>Micrococcaceae</taxon>
        <taxon>Nesterenkonia</taxon>
    </lineage>
</organism>
<reference evidence="2" key="1">
    <citation type="submission" date="2023-07" db="EMBL/GenBank/DDBJ databases">
        <title>Description of three actinobacteria isolated from air of manufacturing shop in a pharmaceutical factory.</title>
        <authorList>
            <person name="Zhang D.-F."/>
        </authorList>
    </citation>
    <scope>NUCLEOTIDE SEQUENCE [LARGE SCALE GENOMIC DNA]</scope>
    <source>
        <strain evidence="2">CCTCC AB 207010</strain>
    </source>
</reference>
<accession>A0ABU1FRX9</accession>
<dbReference type="EMBL" id="JAVKGT010000008">
    <property type="protein sequence ID" value="MDR5711414.1"/>
    <property type="molecule type" value="Genomic_DNA"/>
</dbReference>
<comment type="caution">
    <text evidence="1">The sequence shown here is derived from an EMBL/GenBank/DDBJ whole genome shotgun (WGS) entry which is preliminary data.</text>
</comment>
<gene>
    <name evidence="1" type="ORF">RH857_04600</name>
</gene>
<evidence type="ECO:0000313" key="1">
    <source>
        <dbReference type="EMBL" id="MDR5711414.1"/>
    </source>
</evidence>
<proteinExistence type="predicted"/>
<keyword evidence="2" id="KW-1185">Reference proteome</keyword>
<name>A0ABU1FRX9_9MICC</name>
<sequence length="68" mass="8226">MKTTLHRNEVRKVDGGYELVIQIDSETHDHLINETRKFREEWDKDTFVEDMAAVDLLLWCDRMYPRTD</sequence>
<protein>
    <submittedName>
        <fullName evidence="1">Uncharacterized protein</fullName>
    </submittedName>
</protein>
<dbReference type="Proteomes" id="UP001260872">
    <property type="component" value="Unassembled WGS sequence"/>
</dbReference>